<dbReference type="Proteomes" id="UP001633002">
    <property type="component" value="Unassembled WGS sequence"/>
</dbReference>
<accession>A0ABD3I771</accession>
<comment type="caution">
    <text evidence="2">The sequence shown here is derived from an EMBL/GenBank/DDBJ whole genome shotgun (WGS) entry which is preliminary data.</text>
</comment>
<proteinExistence type="predicted"/>
<evidence type="ECO:0000313" key="3">
    <source>
        <dbReference type="Proteomes" id="UP001633002"/>
    </source>
</evidence>
<name>A0ABD3I771_9MARC</name>
<dbReference type="AlphaFoldDB" id="A0ABD3I771"/>
<sequence length="235" mass="27213">MLRKKKETTYEMLEVQGVVRILIEAKRDVAHRYVLRNTKCMTEWNRKYNELLETGQIQHTMELETWIAKEIRDCSEDITDSQVLNLVNPPSFQCISYTKMKAYGNHFRVEQPGSIGYKTYDCGVATLAIEDDGHHRKGFIAYVGVVKEILELNYGFMETPIVLFNYLDASLIISMTWSKKAQTAKDLTPEHLSTTIPVVDLNAAEPLSRRDEMEMRNMTHEERRQPEEEEGSSKT</sequence>
<feature type="region of interest" description="Disordered" evidence="1">
    <location>
        <begin position="207"/>
        <end position="235"/>
    </location>
</feature>
<evidence type="ECO:0000313" key="2">
    <source>
        <dbReference type="EMBL" id="KAL3699528.1"/>
    </source>
</evidence>
<keyword evidence="3" id="KW-1185">Reference proteome</keyword>
<protein>
    <submittedName>
        <fullName evidence="2">Uncharacterized protein</fullName>
    </submittedName>
</protein>
<reference evidence="2 3" key="1">
    <citation type="submission" date="2024-09" db="EMBL/GenBank/DDBJ databases">
        <title>Chromosome-scale assembly of Riccia sorocarpa.</title>
        <authorList>
            <person name="Paukszto L."/>
        </authorList>
    </citation>
    <scope>NUCLEOTIDE SEQUENCE [LARGE SCALE GENOMIC DNA]</scope>
    <source>
        <strain evidence="2">LP-2024</strain>
        <tissue evidence="2">Aerial parts of the thallus</tissue>
    </source>
</reference>
<organism evidence="2 3">
    <name type="scientific">Riccia sorocarpa</name>
    <dbReference type="NCBI Taxonomy" id="122646"/>
    <lineage>
        <taxon>Eukaryota</taxon>
        <taxon>Viridiplantae</taxon>
        <taxon>Streptophyta</taxon>
        <taxon>Embryophyta</taxon>
        <taxon>Marchantiophyta</taxon>
        <taxon>Marchantiopsida</taxon>
        <taxon>Marchantiidae</taxon>
        <taxon>Marchantiales</taxon>
        <taxon>Ricciaceae</taxon>
        <taxon>Riccia</taxon>
    </lineage>
</organism>
<gene>
    <name evidence="2" type="ORF">R1sor_017550</name>
</gene>
<evidence type="ECO:0000256" key="1">
    <source>
        <dbReference type="SAM" id="MobiDB-lite"/>
    </source>
</evidence>
<dbReference type="EMBL" id="JBJQOH010000001">
    <property type="protein sequence ID" value="KAL3699528.1"/>
    <property type="molecule type" value="Genomic_DNA"/>
</dbReference>
<dbReference type="PANTHER" id="PTHR48258">
    <property type="entry name" value="DUF4218 DOMAIN-CONTAINING PROTEIN-RELATED"/>
    <property type="match status" value="1"/>
</dbReference>